<keyword evidence="2" id="KW-0812">Transmembrane</keyword>
<keyword evidence="2" id="KW-0472">Membrane</keyword>
<evidence type="ECO:0000313" key="3">
    <source>
        <dbReference type="Proteomes" id="UP000887540"/>
    </source>
</evidence>
<dbReference type="Proteomes" id="UP000887540">
    <property type="component" value="Unplaced"/>
</dbReference>
<feature type="region of interest" description="Disordered" evidence="1">
    <location>
        <begin position="95"/>
        <end position="114"/>
    </location>
</feature>
<dbReference type="WBParaSite" id="ACRNAN_Path_596.g2228.t1">
    <property type="protein sequence ID" value="ACRNAN_Path_596.g2228.t1"/>
    <property type="gene ID" value="ACRNAN_Path_596.g2228"/>
</dbReference>
<sequence>MKAVSTLVTEKTREAQRQLSHILLFQTISPIILIFIPFMFLVIPTIAKLETTVLSTAAVTFMPWVPAINSLSIMYIIKSYRNAIKRTFLRGRQVEPTSTQTAKSNSYKIANSTV</sequence>
<protein>
    <submittedName>
        <fullName evidence="4">Uncharacterized protein</fullName>
    </submittedName>
</protein>
<name>A0A914C957_9BILA</name>
<feature type="transmembrane region" description="Helical" evidence="2">
    <location>
        <begin position="53"/>
        <end position="77"/>
    </location>
</feature>
<dbReference type="PANTHER" id="PTHR47758">
    <property type="entry name" value="SERPENTINE RECEPTOR, CLASS M-RELATED"/>
    <property type="match status" value="1"/>
</dbReference>
<dbReference type="InterPro" id="IPR019428">
    <property type="entry name" value="7TM_GPCR_serpentine_rcpt_Str"/>
</dbReference>
<keyword evidence="3" id="KW-1185">Reference proteome</keyword>
<dbReference type="AlphaFoldDB" id="A0A914C957"/>
<evidence type="ECO:0000313" key="4">
    <source>
        <dbReference type="WBParaSite" id="ACRNAN_Path_596.g2228.t1"/>
    </source>
</evidence>
<dbReference type="Pfam" id="PF10326">
    <property type="entry name" value="7TM_GPCR_Str"/>
    <property type="match status" value="1"/>
</dbReference>
<proteinExistence type="predicted"/>
<reference evidence="4" key="1">
    <citation type="submission" date="2022-11" db="UniProtKB">
        <authorList>
            <consortium name="WormBaseParasite"/>
        </authorList>
    </citation>
    <scope>IDENTIFICATION</scope>
</reference>
<organism evidence="3 4">
    <name type="scientific">Acrobeloides nanus</name>
    <dbReference type="NCBI Taxonomy" id="290746"/>
    <lineage>
        <taxon>Eukaryota</taxon>
        <taxon>Metazoa</taxon>
        <taxon>Ecdysozoa</taxon>
        <taxon>Nematoda</taxon>
        <taxon>Chromadorea</taxon>
        <taxon>Rhabditida</taxon>
        <taxon>Tylenchina</taxon>
        <taxon>Cephalobomorpha</taxon>
        <taxon>Cephaloboidea</taxon>
        <taxon>Cephalobidae</taxon>
        <taxon>Acrobeloides</taxon>
    </lineage>
</organism>
<feature type="transmembrane region" description="Helical" evidence="2">
    <location>
        <begin position="21"/>
        <end position="47"/>
    </location>
</feature>
<accession>A0A914C957</accession>
<evidence type="ECO:0000256" key="1">
    <source>
        <dbReference type="SAM" id="MobiDB-lite"/>
    </source>
</evidence>
<evidence type="ECO:0000256" key="2">
    <source>
        <dbReference type="SAM" id="Phobius"/>
    </source>
</evidence>
<keyword evidence="2" id="KW-1133">Transmembrane helix</keyword>
<dbReference type="SUPFAM" id="SSF81321">
    <property type="entry name" value="Family A G protein-coupled receptor-like"/>
    <property type="match status" value="1"/>
</dbReference>